<organism evidence="1">
    <name type="scientific">hydrothermal vent metagenome</name>
    <dbReference type="NCBI Taxonomy" id="652676"/>
    <lineage>
        <taxon>unclassified sequences</taxon>
        <taxon>metagenomes</taxon>
        <taxon>ecological metagenomes</taxon>
    </lineage>
</organism>
<dbReference type="EMBL" id="FPHH01000010">
    <property type="protein sequence ID" value="SFV51329.1"/>
    <property type="molecule type" value="Genomic_DNA"/>
</dbReference>
<proteinExistence type="predicted"/>
<gene>
    <name evidence="1" type="ORF">MNB_SM-5-1111</name>
</gene>
<sequence>MSKFYTAIKPELAFGIMSFVEDDDVKEVVERAKYALS</sequence>
<reference evidence="1" key="1">
    <citation type="submission" date="2016-10" db="EMBL/GenBank/DDBJ databases">
        <authorList>
            <person name="de Groot N.N."/>
        </authorList>
    </citation>
    <scope>NUCLEOTIDE SEQUENCE</scope>
</reference>
<dbReference type="AlphaFoldDB" id="A0A1W1BCY1"/>
<protein>
    <submittedName>
        <fullName evidence="1">Uncharacterized protein</fullName>
    </submittedName>
</protein>
<evidence type="ECO:0000313" key="1">
    <source>
        <dbReference type="EMBL" id="SFV51329.1"/>
    </source>
</evidence>
<name>A0A1W1BCY1_9ZZZZ</name>
<accession>A0A1W1BCY1</accession>